<feature type="transmembrane region" description="Helical" evidence="1">
    <location>
        <begin position="56"/>
        <end position="85"/>
    </location>
</feature>
<keyword evidence="1" id="KW-0812">Transmembrane</keyword>
<evidence type="ECO:0000313" key="3">
    <source>
        <dbReference type="Proteomes" id="UP001597365"/>
    </source>
</evidence>
<organism evidence="2 3">
    <name type="scientific">Streptomyces desertarenae</name>
    <dbReference type="NCBI Taxonomy" id="2666184"/>
    <lineage>
        <taxon>Bacteria</taxon>
        <taxon>Bacillati</taxon>
        <taxon>Actinomycetota</taxon>
        <taxon>Actinomycetes</taxon>
        <taxon>Kitasatosporales</taxon>
        <taxon>Streptomycetaceae</taxon>
        <taxon>Streptomyces</taxon>
    </lineage>
</organism>
<proteinExistence type="predicted"/>
<dbReference type="RefSeq" id="WP_380901123.1">
    <property type="nucleotide sequence ID" value="NZ_JBHUFU010000009.1"/>
</dbReference>
<dbReference type="EMBL" id="JBHUFU010000009">
    <property type="protein sequence ID" value="MFD1831321.1"/>
    <property type="molecule type" value="Genomic_DNA"/>
</dbReference>
<sequence length="152" mass="15758">MPHPYRFGPGFIHRWETRLKKTIWIGVGVGAALVLAALGLGGVFDGRVADEDPLWPVVWGVLWTGVAVAGLAVLVPLLIACLLGGMAVHRHGWVPGLLTYAGILGTAVGCVLGGWLVYAGVGTLVAGVLSFFLIGRLAKVPMAIGPFRAGPG</sequence>
<keyword evidence="1" id="KW-1133">Transmembrane helix</keyword>
<accession>A0ABW4PPG3</accession>
<comment type="caution">
    <text evidence="2">The sequence shown here is derived from an EMBL/GenBank/DDBJ whole genome shotgun (WGS) entry which is preliminary data.</text>
</comment>
<evidence type="ECO:0000256" key="1">
    <source>
        <dbReference type="SAM" id="Phobius"/>
    </source>
</evidence>
<feature type="transmembrane region" description="Helical" evidence="1">
    <location>
        <begin position="121"/>
        <end position="138"/>
    </location>
</feature>
<feature type="transmembrane region" description="Helical" evidence="1">
    <location>
        <begin position="97"/>
        <end position="115"/>
    </location>
</feature>
<gene>
    <name evidence="2" type="ORF">ACFSJS_16885</name>
</gene>
<protein>
    <submittedName>
        <fullName evidence="2">Uncharacterized protein</fullName>
    </submittedName>
</protein>
<keyword evidence="3" id="KW-1185">Reference proteome</keyword>
<keyword evidence="1" id="KW-0472">Membrane</keyword>
<name>A0ABW4PPG3_9ACTN</name>
<dbReference type="Proteomes" id="UP001597365">
    <property type="component" value="Unassembled WGS sequence"/>
</dbReference>
<reference evidence="3" key="1">
    <citation type="journal article" date="2019" name="Int. J. Syst. Evol. Microbiol.">
        <title>The Global Catalogue of Microorganisms (GCM) 10K type strain sequencing project: providing services to taxonomists for standard genome sequencing and annotation.</title>
        <authorList>
            <consortium name="The Broad Institute Genomics Platform"/>
            <consortium name="The Broad Institute Genome Sequencing Center for Infectious Disease"/>
            <person name="Wu L."/>
            <person name="Ma J."/>
        </authorList>
    </citation>
    <scope>NUCLEOTIDE SEQUENCE [LARGE SCALE GENOMIC DNA]</scope>
    <source>
        <strain evidence="3">CGMCC 4.7455</strain>
    </source>
</reference>
<evidence type="ECO:0000313" key="2">
    <source>
        <dbReference type="EMBL" id="MFD1831321.1"/>
    </source>
</evidence>
<feature type="transmembrane region" description="Helical" evidence="1">
    <location>
        <begin position="23"/>
        <end position="44"/>
    </location>
</feature>